<name>A0A7W7PZC6_9PSEU</name>
<accession>A0A7W7PZC6</accession>
<dbReference type="Pfam" id="PF04457">
    <property type="entry name" value="MJ1316"/>
    <property type="match status" value="1"/>
</dbReference>
<dbReference type="GO" id="GO:0004519">
    <property type="term" value="F:endonuclease activity"/>
    <property type="evidence" value="ECO:0007669"/>
    <property type="project" value="UniProtKB-KW"/>
</dbReference>
<dbReference type="RefSeq" id="WP_184808395.1">
    <property type="nucleotide sequence ID" value="NZ_JACHJQ010000001.1"/>
</dbReference>
<feature type="domain" description="MJ1316 RNA cyclic group end recognition" evidence="11">
    <location>
        <begin position="1"/>
        <end position="65"/>
    </location>
</feature>
<dbReference type="PANTHER" id="PTHR15822">
    <property type="entry name" value="TRAF AND TNF RECEPTOR-ASSOCIATED PROTEIN"/>
    <property type="match status" value="1"/>
</dbReference>
<evidence type="ECO:0000313" key="14">
    <source>
        <dbReference type="Proteomes" id="UP000520767"/>
    </source>
</evidence>
<dbReference type="GO" id="GO:0005737">
    <property type="term" value="C:cytoplasm"/>
    <property type="evidence" value="ECO:0007669"/>
    <property type="project" value="TreeGrafter"/>
</dbReference>
<comment type="caution">
    <text evidence="13">The sequence shown here is derived from an EMBL/GenBank/DDBJ whole genome shotgun (WGS) entry which is preliminary data.</text>
</comment>
<dbReference type="GO" id="GO:1990817">
    <property type="term" value="F:poly(A) RNA polymerase activity"/>
    <property type="evidence" value="ECO:0007669"/>
    <property type="project" value="InterPro"/>
</dbReference>
<proteinExistence type="predicted"/>
<dbReference type="InterPro" id="IPR009097">
    <property type="entry name" value="Cyclic_Pdiesterase"/>
</dbReference>
<comment type="cofactor">
    <cofactor evidence="1">
        <name>Mn(2+)</name>
        <dbReference type="ChEBI" id="CHEBI:29035"/>
    </cofactor>
</comment>
<gene>
    <name evidence="13" type="ORF">FHR82_000307</name>
</gene>
<evidence type="ECO:0000256" key="8">
    <source>
        <dbReference type="ARBA" id="ARBA00023204"/>
    </source>
</evidence>
<evidence type="ECO:0000259" key="10">
    <source>
        <dbReference type="Pfam" id="PF03372"/>
    </source>
</evidence>
<keyword evidence="7" id="KW-0460">Magnesium</keyword>
<dbReference type="Gene3D" id="3.90.1140.10">
    <property type="entry name" value="Cyclic phosphodiesterase"/>
    <property type="match status" value="1"/>
</dbReference>
<dbReference type="InterPro" id="IPR005135">
    <property type="entry name" value="Endo/exonuclease/phosphatase"/>
</dbReference>
<dbReference type="Proteomes" id="UP000520767">
    <property type="component" value="Unassembled WGS sequence"/>
</dbReference>
<dbReference type="SUPFAM" id="SSF81301">
    <property type="entry name" value="Nucleotidyltransferase"/>
    <property type="match status" value="1"/>
</dbReference>
<feature type="domain" description="Poly(A) polymerase central" evidence="12">
    <location>
        <begin position="667"/>
        <end position="732"/>
    </location>
</feature>
<evidence type="ECO:0000256" key="7">
    <source>
        <dbReference type="ARBA" id="ARBA00022842"/>
    </source>
</evidence>
<evidence type="ECO:0000313" key="13">
    <source>
        <dbReference type="EMBL" id="MBB4904097.1"/>
    </source>
</evidence>
<dbReference type="InterPro" id="IPR043519">
    <property type="entry name" value="NT_sf"/>
</dbReference>
<dbReference type="InterPro" id="IPR007012">
    <property type="entry name" value="PolA_pol_cen_dom"/>
</dbReference>
<sequence>MRTSEQIYHRVRWDQRFDPARFTLGILVRGAPPKRVALATFVPGGDIPWHRVLFVEADGEVVWDRAAGVDRIDTSTAGRVREPRRLRAPFFSARTPVVRDSVAPGVSLRVLTWNTLWDKYDSHRIHTARRRPLLLAALARAAADVVALQEVEPPLLAMVLAETGYTVVGGDDVEACGLLLLTRLPVVESGHHVLSRHKGVVAAVVRTGDGPVAVLNTHLTSDHHPQGPRRRAAELARLAEGLANLDCPVVLLGDFNGGAIDRLGLVDTWQVVRGNEKPTFDPVANPLAAVSSLTGRAARLDRVLVRGLRPVAAELLGTEEPFVSDHYGVAVELHPDAGPPEVAQRLASDHRGGAIEPHPNARSAEPSGSAGQLVSGFGGDGVGVRGARADVPAMPSTARTAVAWLPPESSWPRIDAVRGVRERWPPHVNLLFGFVPEVLFDEAVPLLSDAARTVAPFGVLFDEVRTFPQGTAWLSPADPTPWEALWRALVARFPQKSDRFTPHLTVGRSAPAAAGLVPMSASVGALVLLSRRGDEPMRPRATVELGTGAVRGLPEPAPSVAPAAEVDMPSVPGVVHVVGSRRMGCARAGADLDLVAVVPDPSAVTVPDATPVVGARVPGLRFRQDGVRVDLTLVRSDDTSLGAAVALSAVTDADAVLAAVGDRRAEFTWLARHVKAWAAARGLDSAPFGGLPGIAWAILAARTVRAGGDDLLAEFFGGWAAWDWREPVLLRTGPASGTGAMTIMTPTEPVRSCTEQVGPGMRDLVTTELYASWETVLAGGDPLPAVAPHRRHAAWAVITVPGKDVGRVRGRVRALLTSLEAAGVEDVHAWPRPFSEEPVRFAVGLGRTPPTADDLAEITEPWRLPGVTVERTDSVPTLP</sequence>
<evidence type="ECO:0000256" key="3">
    <source>
        <dbReference type="ARBA" id="ARBA00022722"/>
    </source>
</evidence>
<feature type="domain" description="Endonuclease/exonuclease/phosphatase" evidence="10">
    <location>
        <begin position="111"/>
        <end position="326"/>
    </location>
</feature>
<dbReference type="GO" id="GO:0004527">
    <property type="term" value="F:exonuclease activity"/>
    <property type="evidence" value="ECO:0007669"/>
    <property type="project" value="UniProtKB-KW"/>
</dbReference>
<dbReference type="GO" id="GO:0070260">
    <property type="term" value="F:5'-tyrosyl-DNA phosphodiesterase activity"/>
    <property type="evidence" value="ECO:0007669"/>
    <property type="project" value="TreeGrafter"/>
</dbReference>
<keyword evidence="8" id="KW-0234">DNA repair</keyword>
<dbReference type="AlphaFoldDB" id="A0A7W7PZC6"/>
<dbReference type="Pfam" id="PF13563">
    <property type="entry name" value="2_5_RNA_ligase2"/>
    <property type="match status" value="1"/>
</dbReference>
<dbReference type="GO" id="GO:0046872">
    <property type="term" value="F:metal ion binding"/>
    <property type="evidence" value="ECO:0007669"/>
    <property type="project" value="UniProtKB-KW"/>
</dbReference>
<evidence type="ECO:0000256" key="2">
    <source>
        <dbReference type="ARBA" id="ARBA00001946"/>
    </source>
</evidence>
<feature type="region of interest" description="Disordered" evidence="9">
    <location>
        <begin position="347"/>
        <end position="376"/>
    </location>
</feature>
<reference evidence="13 14" key="1">
    <citation type="submission" date="2020-08" db="EMBL/GenBank/DDBJ databases">
        <title>Genomic Encyclopedia of Type Strains, Phase III (KMG-III): the genomes of soil and plant-associated and newly described type strains.</title>
        <authorList>
            <person name="Whitman W."/>
        </authorList>
    </citation>
    <scope>NUCLEOTIDE SEQUENCE [LARGE SCALE GENOMIC DNA]</scope>
    <source>
        <strain evidence="13 14">CECT 8960</strain>
    </source>
</reference>
<keyword evidence="13" id="KW-0269">Exonuclease</keyword>
<comment type="cofactor">
    <cofactor evidence="2">
        <name>Mg(2+)</name>
        <dbReference type="ChEBI" id="CHEBI:18420"/>
    </cofactor>
</comment>
<keyword evidence="4" id="KW-0479">Metal-binding</keyword>
<keyword evidence="5" id="KW-0227">DNA damage</keyword>
<dbReference type="InterPro" id="IPR040459">
    <property type="entry name" value="MJ1316"/>
</dbReference>
<dbReference type="GO" id="GO:0006302">
    <property type="term" value="P:double-strand break repair"/>
    <property type="evidence" value="ECO:0007669"/>
    <property type="project" value="TreeGrafter"/>
</dbReference>
<dbReference type="Gene3D" id="3.60.10.10">
    <property type="entry name" value="Endonuclease/exonuclease/phosphatase"/>
    <property type="match status" value="1"/>
</dbReference>
<organism evidence="13 14">
    <name type="scientific">Actinophytocola algeriensis</name>
    <dbReference type="NCBI Taxonomy" id="1768010"/>
    <lineage>
        <taxon>Bacteria</taxon>
        <taxon>Bacillati</taxon>
        <taxon>Actinomycetota</taxon>
        <taxon>Actinomycetes</taxon>
        <taxon>Pseudonocardiales</taxon>
        <taxon>Pseudonocardiaceae</taxon>
    </lineage>
</organism>
<dbReference type="Pfam" id="PF04928">
    <property type="entry name" value="PAP_central"/>
    <property type="match status" value="1"/>
</dbReference>
<dbReference type="InterPro" id="IPR051547">
    <property type="entry name" value="TDP2-like"/>
</dbReference>
<keyword evidence="14" id="KW-1185">Reference proteome</keyword>
<evidence type="ECO:0000256" key="1">
    <source>
        <dbReference type="ARBA" id="ARBA00001936"/>
    </source>
</evidence>
<evidence type="ECO:0000256" key="6">
    <source>
        <dbReference type="ARBA" id="ARBA00022801"/>
    </source>
</evidence>
<dbReference type="Gene3D" id="1.10.1410.10">
    <property type="match status" value="1"/>
</dbReference>
<evidence type="ECO:0000259" key="11">
    <source>
        <dbReference type="Pfam" id="PF04457"/>
    </source>
</evidence>
<dbReference type="SUPFAM" id="SSF55144">
    <property type="entry name" value="LigT-like"/>
    <property type="match status" value="1"/>
</dbReference>
<keyword evidence="3" id="KW-0540">Nuclease</keyword>
<dbReference type="SUPFAM" id="SSF56219">
    <property type="entry name" value="DNase I-like"/>
    <property type="match status" value="1"/>
</dbReference>
<dbReference type="EMBL" id="JACHJQ010000001">
    <property type="protein sequence ID" value="MBB4904097.1"/>
    <property type="molecule type" value="Genomic_DNA"/>
</dbReference>
<evidence type="ECO:0000259" key="12">
    <source>
        <dbReference type="Pfam" id="PF04928"/>
    </source>
</evidence>
<protein>
    <submittedName>
        <fullName evidence="13">Endonuclease/exonuclease/phosphatase family metal-dependent hydrolase/uncharacterized protein (UPF0248 family)</fullName>
    </submittedName>
</protein>
<evidence type="ECO:0000256" key="9">
    <source>
        <dbReference type="SAM" id="MobiDB-lite"/>
    </source>
</evidence>
<evidence type="ECO:0000256" key="5">
    <source>
        <dbReference type="ARBA" id="ARBA00022763"/>
    </source>
</evidence>
<dbReference type="Pfam" id="PF03372">
    <property type="entry name" value="Exo_endo_phos"/>
    <property type="match status" value="1"/>
</dbReference>
<dbReference type="InterPro" id="IPR036691">
    <property type="entry name" value="Endo/exonu/phosph_ase_sf"/>
</dbReference>
<dbReference type="GO" id="GO:0003697">
    <property type="term" value="F:single-stranded DNA binding"/>
    <property type="evidence" value="ECO:0007669"/>
    <property type="project" value="TreeGrafter"/>
</dbReference>
<keyword evidence="13" id="KW-0255">Endonuclease</keyword>
<dbReference type="SUPFAM" id="SSF81631">
    <property type="entry name" value="PAP/OAS1 substrate-binding domain"/>
    <property type="match status" value="1"/>
</dbReference>
<dbReference type="PANTHER" id="PTHR15822:SF4">
    <property type="entry name" value="TYROSYL-DNA PHOSPHODIESTERASE 2"/>
    <property type="match status" value="1"/>
</dbReference>
<evidence type="ECO:0000256" key="4">
    <source>
        <dbReference type="ARBA" id="ARBA00022723"/>
    </source>
</evidence>
<keyword evidence="6 13" id="KW-0378">Hydrolase</keyword>